<feature type="region of interest" description="Disordered" evidence="1">
    <location>
        <begin position="1"/>
        <end position="37"/>
    </location>
</feature>
<proteinExistence type="predicted"/>
<feature type="compositionally biased region" description="Basic and acidic residues" evidence="1">
    <location>
        <begin position="72"/>
        <end position="88"/>
    </location>
</feature>
<reference evidence="2" key="1">
    <citation type="submission" date="2014-12" db="EMBL/GenBank/DDBJ databases">
        <title>Parallel Evolution in Life History Adaptation Evident in the Tissue-Specific Poeciliopsis prolifica transcriptome.</title>
        <authorList>
            <person name="Jue N.K."/>
            <person name="Foley R.J."/>
            <person name="Obergfell C."/>
            <person name="Reznick D.N."/>
            <person name="O'Neill R.J."/>
            <person name="O'Neill M.J."/>
        </authorList>
    </citation>
    <scope>NUCLEOTIDE SEQUENCE</scope>
</reference>
<feature type="region of interest" description="Disordered" evidence="1">
    <location>
        <begin position="56"/>
        <end position="99"/>
    </location>
</feature>
<organism evidence="2">
    <name type="scientific">Poeciliopsis prolifica</name>
    <name type="common">blackstripe livebearer</name>
    <dbReference type="NCBI Taxonomy" id="188132"/>
    <lineage>
        <taxon>Eukaryota</taxon>
        <taxon>Metazoa</taxon>
        <taxon>Chordata</taxon>
        <taxon>Craniata</taxon>
        <taxon>Vertebrata</taxon>
        <taxon>Euteleostomi</taxon>
        <taxon>Actinopterygii</taxon>
        <taxon>Neopterygii</taxon>
        <taxon>Teleostei</taxon>
        <taxon>Neoteleostei</taxon>
        <taxon>Acanthomorphata</taxon>
        <taxon>Ovalentaria</taxon>
        <taxon>Atherinomorphae</taxon>
        <taxon>Cyprinodontiformes</taxon>
        <taxon>Poeciliidae</taxon>
        <taxon>Poeciliinae</taxon>
        <taxon>Poeciliopsis</taxon>
    </lineage>
</organism>
<feature type="non-terminal residue" evidence="2">
    <location>
        <position position="1"/>
    </location>
</feature>
<feature type="compositionally biased region" description="Polar residues" evidence="1">
    <location>
        <begin position="7"/>
        <end position="31"/>
    </location>
</feature>
<evidence type="ECO:0000313" key="2">
    <source>
        <dbReference type="EMBL" id="JAO06062.1"/>
    </source>
</evidence>
<protein>
    <submittedName>
        <fullName evidence="2">PPUP8128</fullName>
    </submittedName>
</protein>
<evidence type="ECO:0000256" key="1">
    <source>
        <dbReference type="SAM" id="MobiDB-lite"/>
    </source>
</evidence>
<name>A0A0S7ET88_9TELE</name>
<dbReference type="AlphaFoldDB" id="A0A0S7ET88"/>
<accession>A0A0S7ET88</accession>
<gene>
    <name evidence="2" type="primary">PPUP8128</name>
</gene>
<sequence>IGHRQEGQTTNTGLRQEGPTTNTGHRQSTMIDSHPQEEMMIKDGHQQENVNHSLKVMSNNSCQSRVMRKRHVSGENARDVRLQKESHPVRKRSPAVYRS</sequence>
<dbReference type="EMBL" id="GBYX01475614">
    <property type="protein sequence ID" value="JAO06062.1"/>
    <property type="molecule type" value="Transcribed_RNA"/>
</dbReference>